<accession>A0A812DDK8</accession>
<dbReference type="PANTHER" id="PTHR23235:SF25">
    <property type="entry name" value="TRANSCRIPTION FACTOR SP8"/>
    <property type="match status" value="1"/>
</dbReference>
<dbReference type="InterPro" id="IPR013087">
    <property type="entry name" value="Znf_C2H2_type"/>
</dbReference>
<dbReference type="FunFam" id="3.30.160.60:FF:000014">
    <property type="entry name" value="Transcription factor Sp3"/>
    <property type="match status" value="1"/>
</dbReference>
<evidence type="ECO:0000313" key="18">
    <source>
        <dbReference type="Proteomes" id="UP000597762"/>
    </source>
</evidence>
<gene>
    <name evidence="17" type="ORF">SPHA_50434</name>
</gene>
<dbReference type="SMART" id="SM00355">
    <property type="entry name" value="ZnF_C2H2"/>
    <property type="match status" value="3"/>
</dbReference>
<keyword evidence="4 13" id="KW-0863">Zinc-finger</keyword>
<proteinExistence type="inferred from homology"/>
<dbReference type="CDD" id="cd22547">
    <property type="entry name" value="SP6-9-like_N"/>
    <property type="match status" value="1"/>
</dbReference>
<dbReference type="PROSITE" id="PS00028">
    <property type="entry name" value="ZINC_FINGER_C2H2_1"/>
    <property type="match status" value="3"/>
</dbReference>
<dbReference type="Pfam" id="PF13894">
    <property type="entry name" value="zf-C2H2_4"/>
    <property type="match status" value="1"/>
</dbReference>
<dbReference type="EMBL" id="CAHIKZ030002966">
    <property type="protein sequence ID" value="CAE1294487.1"/>
    <property type="molecule type" value="Genomic_DNA"/>
</dbReference>
<evidence type="ECO:0000256" key="7">
    <source>
        <dbReference type="ARBA" id="ARBA00023125"/>
    </source>
</evidence>
<dbReference type="AlphaFoldDB" id="A0A812DDK8"/>
<evidence type="ECO:0000256" key="5">
    <source>
        <dbReference type="ARBA" id="ARBA00022833"/>
    </source>
</evidence>
<feature type="domain" description="C2H2-type" evidence="16">
    <location>
        <begin position="370"/>
        <end position="399"/>
    </location>
</feature>
<feature type="domain" description="C2H2-type" evidence="16">
    <location>
        <begin position="430"/>
        <end position="457"/>
    </location>
</feature>
<dbReference type="InterPro" id="IPR036236">
    <property type="entry name" value="Znf_C2H2_sf"/>
</dbReference>
<keyword evidence="18" id="KW-1185">Reference proteome</keyword>
<dbReference type="FunFam" id="3.30.160.60:FF:000077">
    <property type="entry name" value="Sp8 transcription factor"/>
    <property type="match status" value="1"/>
</dbReference>
<dbReference type="GO" id="GO:0000981">
    <property type="term" value="F:DNA-binding transcription factor activity, RNA polymerase II-specific"/>
    <property type="evidence" value="ECO:0007669"/>
    <property type="project" value="TreeGrafter"/>
</dbReference>
<dbReference type="Pfam" id="PF00096">
    <property type="entry name" value="zf-C2H2"/>
    <property type="match status" value="2"/>
</dbReference>
<comment type="function">
    <text evidence="10">Transcription factor which plays a key role in limb development. Positively regulates FGF8 expression in the apical ectodermal ridge (AER) and contributes to limb outgrowth in embryos.</text>
</comment>
<dbReference type="PANTHER" id="PTHR23235">
    <property type="entry name" value="KRUEPPEL-LIKE TRANSCRIPTION FACTOR"/>
    <property type="match status" value="1"/>
</dbReference>
<dbReference type="GO" id="GO:0008270">
    <property type="term" value="F:zinc ion binding"/>
    <property type="evidence" value="ECO:0007669"/>
    <property type="project" value="UniProtKB-KW"/>
</dbReference>
<keyword evidence="7" id="KW-0238">DNA-binding</keyword>
<evidence type="ECO:0000256" key="9">
    <source>
        <dbReference type="ARBA" id="ARBA00023242"/>
    </source>
</evidence>
<evidence type="ECO:0000256" key="13">
    <source>
        <dbReference type="PROSITE-ProRule" id="PRU00042"/>
    </source>
</evidence>
<feature type="domain" description="C2H2-type" evidence="16">
    <location>
        <begin position="400"/>
        <end position="429"/>
    </location>
</feature>
<dbReference type="FunFam" id="3.30.160.60:FF:000026">
    <property type="entry name" value="Transcription factor Sp3"/>
    <property type="match status" value="1"/>
</dbReference>
<name>A0A812DDK8_ACAPH</name>
<evidence type="ECO:0000256" key="3">
    <source>
        <dbReference type="ARBA" id="ARBA00022737"/>
    </source>
</evidence>
<dbReference type="OrthoDB" id="6365676at2759"/>
<keyword evidence="15" id="KW-1133">Transmembrane helix</keyword>
<feature type="transmembrane region" description="Helical" evidence="15">
    <location>
        <begin position="29"/>
        <end position="50"/>
    </location>
</feature>
<evidence type="ECO:0000256" key="4">
    <source>
        <dbReference type="ARBA" id="ARBA00022771"/>
    </source>
</evidence>
<keyword evidence="3" id="KW-0677">Repeat</keyword>
<keyword evidence="8" id="KW-0804">Transcription</keyword>
<organism evidence="17 18">
    <name type="scientific">Acanthosepion pharaonis</name>
    <name type="common">Pharaoh cuttlefish</name>
    <name type="synonym">Sepia pharaonis</name>
    <dbReference type="NCBI Taxonomy" id="158019"/>
    <lineage>
        <taxon>Eukaryota</taxon>
        <taxon>Metazoa</taxon>
        <taxon>Spiralia</taxon>
        <taxon>Lophotrochozoa</taxon>
        <taxon>Mollusca</taxon>
        <taxon>Cephalopoda</taxon>
        <taxon>Coleoidea</taxon>
        <taxon>Decapodiformes</taxon>
        <taxon>Sepiida</taxon>
        <taxon>Sepiina</taxon>
        <taxon>Sepiidae</taxon>
        <taxon>Acanthosepion</taxon>
    </lineage>
</organism>
<feature type="transmembrane region" description="Helical" evidence="15">
    <location>
        <begin position="62"/>
        <end position="83"/>
    </location>
</feature>
<evidence type="ECO:0000256" key="1">
    <source>
        <dbReference type="ARBA" id="ARBA00004123"/>
    </source>
</evidence>
<keyword evidence="6" id="KW-0805">Transcription regulation</keyword>
<evidence type="ECO:0000256" key="11">
    <source>
        <dbReference type="ARBA" id="ARBA00038409"/>
    </source>
</evidence>
<keyword evidence="15" id="KW-0472">Membrane</keyword>
<evidence type="ECO:0000256" key="14">
    <source>
        <dbReference type="SAM" id="MobiDB-lite"/>
    </source>
</evidence>
<dbReference type="Gene3D" id="3.30.160.60">
    <property type="entry name" value="Classic Zinc Finger"/>
    <property type="match status" value="3"/>
</dbReference>
<evidence type="ECO:0000313" key="17">
    <source>
        <dbReference type="EMBL" id="CAE1294487.1"/>
    </source>
</evidence>
<evidence type="ECO:0000256" key="8">
    <source>
        <dbReference type="ARBA" id="ARBA00023163"/>
    </source>
</evidence>
<evidence type="ECO:0000256" key="6">
    <source>
        <dbReference type="ARBA" id="ARBA00023015"/>
    </source>
</evidence>
<comment type="similarity">
    <text evidence="11">Belongs to the Sp1 C2H2-type zinc-finger protein family.</text>
</comment>
<evidence type="ECO:0000256" key="12">
    <source>
        <dbReference type="ARBA" id="ARBA00039365"/>
    </source>
</evidence>
<evidence type="ECO:0000256" key="10">
    <source>
        <dbReference type="ARBA" id="ARBA00037677"/>
    </source>
</evidence>
<feature type="region of interest" description="Disordered" evidence="14">
    <location>
        <begin position="446"/>
        <end position="484"/>
    </location>
</feature>
<keyword evidence="2" id="KW-0479">Metal-binding</keyword>
<dbReference type="Proteomes" id="UP000597762">
    <property type="component" value="Unassembled WGS sequence"/>
</dbReference>
<protein>
    <recommendedName>
        <fullName evidence="12">Transcription factor Sp8</fullName>
    </recommendedName>
</protein>
<evidence type="ECO:0000259" key="16">
    <source>
        <dbReference type="PROSITE" id="PS50157"/>
    </source>
</evidence>
<evidence type="ECO:0000256" key="2">
    <source>
        <dbReference type="ARBA" id="ARBA00022723"/>
    </source>
</evidence>
<comment type="subcellular location">
    <subcellularLocation>
        <location evidence="1">Nucleus</location>
    </subcellularLocation>
</comment>
<dbReference type="SUPFAM" id="SSF57667">
    <property type="entry name" value="beta-beta-alpha zinc fingers"/>
    <property type="match status" value="2"/>
</dbReference>
<dbReference type="GO" id="GO:0000978">
    <property type="term" value="F:RNA polymerase II cis-regulatory region sequence-specific DNA binding"/>
    <property type="evidence" value="ECO:0007669"/>
    <property type="project" value="TreeGrafter"/>
</dbReference>
<evidence type="ECO:0000256" key="15">
    <source>
        <dbReference type="SAM" id="Phobius"/>
    </source>
</evidence>
<comment type="caution">
    <text evidence="17">The sequence shown here is derived from an EMBL/GenBank/DDBJ whole genome shotgun (WGS) entry which is preliminary data.</text>
</comment>
<dbReference type="PROSITE" id="PS50157">
    <property type="entry name" value="ZINC_FINGER_C2H2_2"/>
    <property type="match status" value="3"/>
</dbReference>
<keyword evidence="5" id="KW-0862">Zinc</keyword>
<sequence>MSAFYLSLSLSLFLLVSLSFYLSLSFFLSLFFLVSLFSCLSFFLSLFFLVSLFSCLSFFLSLSLLSVSLSLVCLSLLSVSLSLDRHPFTNLSLDVLPPSCSKLGTVNSAGIMEDTVGKGFQPWKRENCSVDTTATSPYVSPLVTPLSNASTDLIYSRNNALAPCSGTYASDICCPTTTTFTHAEGDYSSAWMHKLNDDNGLGASSFQSIYHRVSQIRSHQPDSLTLHLPGSRSHNLGHDNSSVNSTSAWWDLQKSPTKWLSEDANKAGRLCGQITTGYPTSNLMTLGTKSNYLTPTQSILPDTYKSIVSSRYEIGSTNVTSYLSPSRISGISNNRSQKRYSGRGSCDCPNCQEADRLGPAGEHLRKNNVHSCHVPGCGKVYNKTSHLKAHLRWHTGERPFICNWLFCGKRFTRSDELQRHQRTHTGEKRFACPVCDKRFLRSDHLSKHVKTHNASDGRKSAGSDSGTTAADGGSNGSTGTVKTG</sequence>
<reference evidence="17" key="1">
    <citation type="submission" date="2021-01" db="EMBL/GenBank/DDBJ databases">
        <authorList>
            <person name="Li R."/>
            <person name="Bekaert M."/>
        </authorList>
    </citation>
    <scope>NUCLEOTIDE SEQUENCE</scope>
    <source>
        <strain evidence="17">Farmed</strain>
    </source>
</reference>
<keyword evidence="9" id="KW-0539">Nucleus</keyword>
<keyword evidence="15" id="KW-0812">Transmembrane</keyword>
<dbReference type="GO" id="GO:0005634">
    <property type="term" value="C:nucleus"/>
    <property type="evidence" value="ECO:0007669"/>
    <property type="project" value="UniProtKB-SubCell"/>
</dbReference>